<accession>A0A5A7TP88</accession>
<protein>
    <submittedName>
        <fullName evidence="1">Flocculation protein FLO11-like</fullName>
    </submittedName>
</protein>
<comment type="caution">
    <text evidence="1">The sequence shown here is derived from an EMBL/GenBank/DDBJ whole genome shotgun (WGS) entry which is preliminary data.</text>
</comment>
<evidence type="ECO:0000313" key="1">
    <source>
        <dbReference type="EMBL" id="KAA0043039.1"/>
    </source>
</evidence>
<dbReference type="Proteomes" id="UP000321393">
    <property type="component" value="Unassembled WGS sequence"/>
</dbReference>
<reference evidence="1 2" key="1">
    <citation type="submission" date="2019-08" db="EMBL/GenBank/DDBJ databases">
        <title>Draft genome sequences of two oriental melons (Cucumis melo L. var makuwa).</title>
        <authorList>
            <person name="Kwon S.-Y."/>
        </authorList>
    </citation>
    <scope>NUCLEOTIDE SEQUENCE [LARGE SCALE GENOMIC DNA]</scope>
    <source>
        <strain evidence="2">cv. SW 3</strain>
        <tissue evidence="1">Leaf</tissue>
    </source>
</reference>
<name>A0A5A7TP88_CUCMM</name>
<dbReference type="AlphaFoldDB" id="A0A5A7TP88"/>
<proteinExistence type="predicted"/>
<sequence length="274" mass="31126">MKNLWLLQAKKPPNSPLKPSTVTNTHSPSFRFANFSHQRRSSVIISDFEFIETVVVNSKLSNDDNVVLSDVMKWKVSDKASICKEGVSDLSKNPRVRRSSNADKLYKELFGIPPLGHKASFTCKAHNTSASSSSKPALSNDETIKDLFTKFYHAFDRLNSNVPQHLFQNEPSLNSIPQPPFTASEALEDQSFVPDQSASVIPDQYRFYSTILDFISASLLPIITDVGQLYPKLIKEFIVNLPMNFKDHRTPEYQKVHVRAYSRAFRRFCSTMVF</sequence>
<gene>
    <name evidence="1" type="ORF">E6C27_scaffold75G001210</name>
</gene>
<evidence type="ECO:0000313" key="2">
    <source>
        <dbReference type="Proteomes" id="UP000321393"/>
    </source>
</evidence>
<dbReference type="EMBL" id="SSTE01015881">
    <property type="protein sequence ID" value="KAA0043039.1"/>
    <property type="molecule type" value="Genomic_DNA"/>
</dbReference>
<organism evidence="1 2">
    <name type="scientific">Cucumis melo var. makuwa</name>
    <name type="common">Oriental melon</name>
    <dbReference type="NCBI Taxonomy" id="1194695"/>
    <lineage>
        <taxon>Eukaryota</taxon>
        <taxon>Viridiplantae</taxon>
        <taxon>Streptophyta</taxon>
        <taxon>Embryophyta</taxon>
        <taxon>Tracheophyta</taxon>
        <taxon>Spermatophyta</taxon>
        <taxon>Magnoliopsida</taxon>
        <taxon>eudicotyledons</taxon>
        <taxon>Gunneridae</taxon>
        <taxon>Pentapetalae</taxon>
        <taxon>rosids</taxon>
        <taxon>fabids</taxon>
        <taxon>Cucurbitales</taxon>
        <taxon>Cucurbitaceae</taxon>
        <taxon>Benincaseae</taxon>
        <taxon>Cucumis</taxon>
    </lineage>
</organism>